<proteinExistence type="predicted"/>
<evidence type="ECO:0000256" key="3">
    <source>
        <dbReference type="SAM" id="MobiDB-lite"/>
    </source>
</evidence>
<keyword evidence="1" id="KW-0880">Kelch repeat</keyword>
<accession>A0ABX7I4W6</accession>
<dbReference type="Gene3D" id="2.120.10.30">
    <property type="entry name" value="TolB, C-terminal domain"/>
    <property type="match status" value="1"/>
</dbReference>
<feature type="compositionally biased region" description="Acidic residues" evidence="3">
    <location>
        <begin position="552"/>
        <end position="567"/>
    </location>
</feature>
<dbReference type="Pfam" id="PF24681">
    <property type="entry name" value="Kelch_KLHDC2_KLHL20_DRC7"/>
    <property type="match status" value="1"/>
</dbReference>
<keyword evidence="7" id="KW-1185">Reference proteome</keyword>
<dbReference type="InterPro" id="IPR013783">
    <property type="entry name" value="Ig-like_fold"/>
</dbReference>
<dbReference type="PANTHER" id="PTHR24412">
    <property type="entry name" value="KELCH PROTEIN"/>
    <property type="match status" value="1"/>
</dbReference>
<dbReference type="Gene3D" id="2.60.40.10">
    <property type="entry name" value="Immunoglobulins"/>
    <property type="match status" value="2"/>
</dbReference>
<dbReference type="NCBIfam" id="NF012200">
    <property type="entry name" value="choice_anch_D"/>
    <property type="match status" value="2"/>
</dbReference>
<dbReference type="RefSeq" id="WP_204661726.1">
    <property type="nucleotide sequence ID" value="NZ_CP056775.1"/>
</dbReference>
<dbReference type="Pfam" id="PF22073">
    <property type="entry name" value="Cep192_D4"/>
    <property type="match status" value="1"/>
</dbReference>
<sequence length="1638" mass="174061">MKKSFTGFRPIGWLAGMMCVLLLLHAGISKAQSVNFTPSGLKEIKIKNPTSLQFGPDGRLYVSQQDGIIRAYTIKRNGKNDYTATATETISLINKIPNHNDDGSLNNTVKNRQITGILVTGTAEVPVIYVGSSDSRIGGPDGDLNVDTNSGIVSRLTKTSDGWDKVDLIRALPRSEENHANNGMQLDKKTNTLYVAVGGFTNAGAPSTNFAYITEYAWAAAIIAVDLGKIDALPTKGSGDTKYKYDLPTLDDPTRPNNADGSDLNDPFGGNDGLNQAKITTDGPVKIYSTGYRNAYDLVITQSRKMYTVDNGANQGWGGGPDNEGTDGKVTNKYVKGEPGSSGPGMNDPQVNNLDGLHYIGNIDTYVAGSYYAGHPNPIRANPAGAGLYTRSATDSVWRNSKTGDHPLPADWPPVPLSMANPIEGDYQNPGETDNSLLTFPISTNGIAEYTASNFNNAMKGNLLAACWNGRIYRIKLNEAGDDVLNKKGESRLNQDAAFAQSFGSQPLDVIAQGDNDVFPGSIWAATYGADAIMVFEPADFAACTGEDRADLDDDGDGYSNADEIDNQTDPCSAASMPADADGDKISDINDDDDDNDKIRDDVDLFAIDAKNGLGTSLPVSYELFNNDPGTGFFGLGFTGLMTNKKAGNDYLKVFDENNLIAGGAVGAFSIVKVSAGTALGAQNDQENAFQFGINVNKETAPFTVRARILGSFFNNRTPQDGQSQGIYIGTGDQDNYLKVALNGNKGKGGIEVMFENEGKAVTTQVDVAGILDATTIDLLLAVNPATGNVQPKYAINGGTAVNAGDIVKTAGTLLASIQNDPALAVGIIASSGSGADFTATWDYIRVTSDAAAGAGSWQALDIQSGAIIGREENAFVQAGDQFYLLGGRGVLAVQAYDPVRKTWENKAKVPMELHHFQAVVLDGLIYVVGALTGNYPRETPVPNVYIYNPLTDKWTKGRSIPEDRRRGSAGVVVYNKKLYIAGGILDGHWTGHVPWLDEYDPAANTWKELADAPRARDHFQAAVVNNKLYAAGGRRSSGSTGEVFSLTVPEVDVYDFGTGKWNTLPAAANIPTQRAGAGTAVLDDELIIIGGESPQPKAHNETEALNVNTNTWRKLANLKQGRHGSQPIVNNRGIYVATGAGNQGGSPLLTNQEVYFAGDATTPVGTALKAGVLESVSTIDFGKTTTGRTVTKSLKISNTTGNQAIVITALNKTGDDAFTYTSPAALPFVIGAGGSISLEVQFKPTLEGAVTGAIEIKHTAGDGTSTIALTGATGDDAAQATLYRINCGGPAITLNNKQWSADQYFTGGKVYSNAAIKDIAGTTSDELYKSERSGDTPFSYSFPVKEGVYRVHLHFAEIYWGATDGGAAGAGKRVFDVNIEGGAVELEDFDIYKEAGAMKALVKSYTAYVRDGNLDIAFEVGKNQPKISAIEIESLSSELRNQLAANKELLYFFSQQAGSVSQRQTVRITNVGDEVIDIRDVRIAGVNGNEFVLDSEGSSKLGKGVSSEIAVLFKPQALGARVATLQISYADRIDPLEIMLTGEGTDNPAQDARLVMAYPNPNLDGHIAVSMAPQVSGDISYELVSSTGAVLAKGHYGDAEPGATIHLDFSQQMQSAGIYLLHVTGPQVQQWIRLVHE</sequence>
<dbReference type="SUPFAM" id="SSF49785">
    <property type="entry name" value="Galactose-binding domain-like"/>
    <property type="match status" value="1"/>
</dbReference>
<dbReference type="Proteomes" id="UP000612680">
    <property type="component" value="Chromosome"/>
</dbReference>
<evidence type="ECO:0000259" key="5">
    <source>
        <dbReference type="Pfam" id="PF22073"/>
    </source>
</evidence>
<dbReference type="Pfam" id="PF11721">
    <property type="entry name" value="Malectin"/>
    <property type="match status" value="1"/>
</dbReference>
<dbReference type="SUPFAM" id="SSF117281">
    <property type="entry name" value="Kelch motif"/>
    <property type="match status" value="1"/>
</dbReference>
<feature type="region of interest" description="Disordered" evidence="3">
    <location>
        <begin position="244"/>
        <end position="264"/>
    </location>
</feature>
<dbReference type="SMART" id="SM00612">
    <property type="entry name" value="Kelch"/>
    <property type="match status" value="5"/>
</dbReference>
<evidence type="ECO:0000313" key="7">
    <source>
        <dbReference type="Proteomes" id="UP000612680"/>
    </source>
</evidence>
<feature type="region of interest" description="Disordered" evidence="3">
    <location>
        <begin position="552"/>
        <end position="595"/>
    </location>
</feature>
<evidence type="ECO:0000313" key="6">
    <source>
        <dbReference type="EMBL" id="QRR00552.1"/>
    </source>
</evidence>
<organism evidence="6 7">
    <name type="scientific">Dyadobacter sandarakinus</name>
    <dbReference type="NCBI Taxonomy" id="2747268"/>
    <lineage>
        <taxon>Bacteria</taxon>
        <taxon>Pseudomonadati</taxon>
        <taxon>Bacteroidota</taxon>
        <taxon>Cytophagia</taxon>
        <taxon>Cytophagales</taxon>
        <taxon>Spirosomataceae</taxon>
        <taxon>Dyadobacter</taxon>
    </lineage>
</organism>
<dbReference type="Gene3D" id="2.60.120.430">
    <property type="entry name" value="Galactose-binding lectin"/>
    <property type="match status" value="1"/>
</dbReference>
<keyword evidence="2" id="KW-0677">Repeat</keyword>
<dbReference type="PANTHER" id="PTHR24412:SF489">
    <property type="entry name" value="RING FINGER DOMAIN AND KELCH REPEAT-CONTAINING PROTEIN DDB_G0271372"/>
    <property type="match status" value="1"/>
</dbReference>
<gene>
    <name evidence="6" type="ORF">HWI92_06355</name>
</gene>
<dbReference type="EMBL" id="CP056775">
    <property type="protein sequence ID" value="QRR00552.1"/>
    <property type="molecule type" value="Genomic_DNA"/>
</dbReference>
<protein>
    <submittedName>
        <fullName evidence="6">Choice-of-anchor D domain-containing protein</fullName>
    </submittedName>
</protein>
<dbReference type="InterPro" id="IPR008979">
    <property type="entry name" value="Galactose-bd-like_sf"/>
</dbReference>
<dbReference type="InterPro" id="IPR011042">
    <property type="entry name" value="6-blade_b-propeller_TolB-like"/>
</dbReference>
<feature type="domain" description="Cep192/Spd-2-like" evidence="5">
    <location>
        <begin position="1177"/>
        <end position="1275"/>
    </location>
</feature>
<evidence type="ECO:0000259" key="4">
    <source>
        <dbReference type="Pfam" id="PF11721"/>
    </source>
</evidence>
<dbReference type="InterPro" id="IPR054090">
    <property type="entry name" value="Cep192_Spd-2-like_dom"/>
</dbReference>
<dbReference type="InterPro" id="IPR015915">
    <property type="entry name" value="Kelch-typ_b-propeller"/>
</dbReference>
<dbReference type="InterPro" id="IPR006652">
    <property type="entry name" value="Kelch_1"/>
</dbReference>
<dbReference type="InterPro" id="IPR021720">
    <property type="entry name" value="Malectin_dom"/>
</dbReference>
<feature type="domain" description="Malectin" evidence="4">
    <location>
        <begin position="1283"/>
        <end position="1431"/>
    </location>
</feature>
<evidence type="ECO:0000256" key="2">
    <source>
        <dbReference type="ARBA" id="ARBA00022737"/>
    </source>
</evidence>
<reference evidence="6 7" key="1">
    <citation type="submission" date="2020-06" db="EMBL/GenBank/DDBJ databases">
        <title>Dyadobacter sandarakinus sp. nov., isolated from the soil of the Arctic Yellow River Station.</title>
        <authorList>
            <person name="Zhang Y."/>
            <person name="Peng F."/>
        </authorList>
    </citation>
    <scope>NUCLEOTIDE SEQUENCE [LARGE SCALE GENOMIC DNA]</scope>
    <source>
        <strain evidence="6 7">Q3-56</strain>
    </source>
</reference>
<evidence type="ECO:0000256" key="1">
    <source>
        <dbReference type="ARBA" id="ARBA00022441"/>
    </source>
</evidence>
<dbReference type="Gene3D" id="2.120.10.80">
    <property type="entry name" value="Kelch-type beta propeller"/>
    <property type="match status" value="2"/>
</dbReference>
<name>A0ABX7I4W6_9BACT</name>